<dbReference type="PANTHER" id="PTHR12550">
    <property type="entry name" value="HEPATOMA-DERIVED GROWTH FACTOR-RELATED"/>
    <property type="match status" value="1"/>
</dbReference>
<feature type="region of interest" description="Disordered" evidence="1">
    <location>
        <begin position="380"/>
        <end position="526"/>
    </location>
</feature>
<dbReference type="Pfam" id="PF00855">
    <property type="entry name" value="PWWP"/>
    <property type="match status" value="1"/>
</dbReference>
<evidence type="ECO:0000259" key="2">
    <source>
        <dbReference type="PROSITE" id="PS50812"/>
    </source>
</evidence>
<feature type="compositionally biased region" description="Basic residues" evidence="1">
    <location>
        <begin position="444"/>
        <end position="454"/>
    </location>
</feature>
<sequence length="778" mass="87481">MASTSREFREGDLVWAKMKGYPPWPAKVLPFDFDAVMPGRLKVLFFGTKETAFLKTNELYDYKEFRGQFEIPRKHKDFKEAVEEVRIEAGFAVPTIGKHEVKIEPEDPAVPSTSTGRKRLNSSKLFFDAFVGEQQRKRALSDGSSSSKKTRSRTDSVASFLKHLRKKRRLGSESSGGSKQKQLMISGGFNEKDILENYLAPLNELPILEGELGFSEVDTKSKKSGRSRCSSNFITELSLTIARQRQDSGSNNGRNRTRTISGISEIYEDILGGNSKFLPEAFLDMVNEYSSGEEDGPATPEGPSQMPTIQKRCSDCDCACALYGVKWRCTNKGCLKWNGIAEGYLTDVNGSSTTTTTGRTTRGRLNSGRVDDEAMRAAQAIMSPASRRSSESTTSALLHKWKKPKPKKSTALTLDNLDAQIPQSPEKSSMVNVKLEPDDIKPTLSKRGRSPIKSKNRDYYPHARIKQEEPTTGRGRENRRKVDRLSPERNSPNAKRPPGRPSTKPKPDPTQQLPVKIKTYKVEKTPPIGPSGARECIFCKGQVRPQMCGGSKHRWRCVDKKCRKWYGWVRANEVVPEVYGKKRNVDDKDGSADDGKRDPDDPSHNNRQNHTKEFAMKIRLRNSMKKGMIFKDEAARIQRKYAKKRGDADAEFFYRRDPPSPLTERQMGYHASSMERRSRWWTGEKRKADASPVRAFKTGVNDVAATFRIMAHAMRSAAVTRADEPGTVAGTLDLLMDSLIASFPALFSLLQKLPKMKQDDAVMQKIWNASAVHTPIFQ</sequence>
<feature type="non-terminal residue" evidence="3">
    <location>
        <position position="1"/>
    </location>
</feature>
<feature type="region of interest" description="Disordered" evidence="1">
    <location>
        <begin position="582"/>
        <end position="613"/>
    </location>
</feature>
<dbReference type="AlphaFoldDB" id="A0AA36CUG4"/>
<feature type="compositionally biased region" description="Polar residues" evidence="1">
    <location>
        <begin position="421"/>
        <end position="431"/>
    </location>
</feature>
<organism evidence="3 4">
    <name type="scientific">Mesorhabditis spiculigera</name>
    <dbReference type="NCBI Taxonomy" id="96644"/>
    <lineage>
        <taxon>Eukaryota</taxon>
        <taxon>Metazoa</taxon>
        <taxon>Ecdysozoa</taxon>
        <taxon>Nematoda</taxon>
        <taxon>Chromadorea</taxon>
        <taxon>Rhabditida</taxon>
        <taxon>Rhabditina</taxon>
        <taxon>Rhabditomorpha</taxon>
        <taxon>Rhabditoidea</taxon>
        <taxon>Rhabditidae</taxon>
        <taxon>Mesorhabditinae</taxon>
        <taxon>Mesorhabditis</taxon>
    </lineage>
</organism>
<dbReference type="SMART" id="SM00293">
    <property type="entry name" value="PWWP"/>
    <property type="match status" value="1"/>
</dbReference>
<feature type="compositionally biased region" description="Basic residues" evidence="1">
    <location>
        <begin position="399"/>
        <end position="408"/>
    </location>
</feature>
<keyword evidence="4" id="KW-1185">Reference proteome</keyword>
<dbReference type="Gene3D" id="2.30.30.140">
    <property type="match status" value="1"/>
</dbReference>
<dbReference type="PROSITE" id="PS50812">
    <property type="entry name" value="PWWP"/>
    <property type="match status" value="1"/>
</dbReference>
<feature type="domain" description="PWWP" evidence="2">
    <location>
        <begin position="10"/>
        <end position="65"/>
    </location>
</feature>
<dbReference type="InterPro" id="IPR000313">
    <property type="entry name" value="PWWP_dom"/>
</dbReference>
<evidence type="ECO:0000313" key="3">
    <source>
        <dbReference type="EMBL" id="CAJ0575570.1"/>
    </source>
</evidence>
<protein>
    <recommendedName>
        <fullName evidence="2">PWWP domain-containing protein</fullName>
    </recommendedName>
</protein>
<comment type="caution">
    <text evidence="3">The sequence shown here is derived from an EMBL/GenBank/DDBJ whole genome shotgun (WGS) entry which is preliminary data.</text>
</comment>
<name>A0AA36CUG4_9BILA</name>
<evidence type="ECO:0000313" key="4">
    <source>
        <dbReference type="Proteomes" id="UP001177023"/>
    </source>
</evidence>
<dbReference type="Proteomes" id="UP001177023">
    <property type="component" value="Unassembled WGS sequence"/>
</dbReference>
<evidence type="ECO:0000256" key="1">
    <source>
        <dbReference type="SAM" id="MobiDB-lite"/>
    </source>
</evidence>
<dbReference type="EMBL" id="CATQJA010002639">
    <property type="protein sequence ID" value="CAJ0575570.1"/>
    <property type="molecule type" value="Genomic_DNA"/>
</dbReference>
<dbReference type="SUPFAM" id="SSF63748">
    <property type="entry name" value="Tudor/PWWP/MBT"/>
    <property type="match status" value="1"/>
</dbReference>
<accession>A0AA36CUG4</accession>
<reference evidence="3" key="1">
    <citation type="submission" date="2023-06" db="EMBL/GenBank/DDBJ databases">
        <authorList>
            <person name="Delattre M."/>
        </authorList>
    </citation>
    <scope>NUCLEOTIDE SEQUENCE</scope>
    <source>
        <strain evidence="3">AF72</strain>
    </source>
</reference>
<gene>
    <name evidence="3" type="ORF">MSPICULIGERA_LOCUS13880</name>
</gene>
<dbReference type="PANTHER" id="PTHR12550:SF70">
    <property type="entry name" value="JIL-1 ANCHORING AND STABILIZING PROTEIN, ISOFORM A"/>
    <property type="match status" value="1"/>
</dbReference>
<feature type="compositionally biased region" description="Low complexity" evidence="1">
    <location>
        <begin position="383"/>
        <end position="396"/>
    </location>
</feature>
<dbReference type="CDD" id="cd05834">
    <property type="entry name" value="PWWP_HRP"/>
    <property type="match status" value="1"/>
</dbReference>
<proteinExistence type="predicted"/>
<feature type="region of interest" description="Disordered" evidence="1">
    <location>
        <begin position="138"/>
        <end position="158"/>
    </location>
</feature>
<feature type="compositionally biased region" description="Basic and acidic residues" evidence="1">
    <location>
        <begin position="455"/>
        <end position="476"/>
    </location>
</feature>